<sequence length="85" mass="9368">MGAALALDAPGTDEGYVEQLAVRRDHRGRGIARLLLRHTFRAFHRTGVHSCTLWTHSDTGALGLYLRAGMTVRQSSTVFCKELEG</sequence>
<dbReference type="GeneID" id="91430337"/>
<comment type="caution">
    <text evidence="4">The sequence shown here is derived from an EMBL/GenBank/DDBJ whole genome shotgun (WGS) entry which is preliminary data.</text>
</comment>
<dbReference type="SUPFAM" id="SSF55729">
    <property type="entry name" value="Acyl-CoA N-acyltransferases (Nat)"/>
    <property type="match status" value="1"/>
</dbReference>
<evidence type="ECO:0000259" key="3">
    <source>
        <dbReference type="PROSITE" id="PS51186"/>
    </source>
</evidence>
<dbReference type="Pfam" id="PF00583">
    <property type="entry name" value="Acetyltransf_1"/>
    <property type="match status" value="1"/>
</dbReference>
<dbReference type="EMBL" id="LMWS01000032">
    <property type="protein sequence ID" value="KUN35406.1"/>
    <property type="molecule type" value="Genomic_DNA"/>
</dbReference>
<keyword evidence="2" id="KW-0012">Acyltransferase</keyword>
<proteinExistence type="predicted"/>
<gene>
    <name evidence="4" type="ORF">AQJ30_25015</name>
</gene>
<dbReference type="PANTHER" id="PTHR43420">
    <property type="entry name" value="ACETYLTRANSFERASE"/>
    <property type="match status" value="1"/>
</dbReference>
<dbReference type="GO" id="GO:0016747">
    <property type="term" value="F:acyltransferase activity, transferring groups other than amino-acyl groups"/>
    <property type="evidence" value="ECO:0007669"/>
    <property type="project" value="InterPro"/>
</dbReference>
<dbReference type="RefSeq" id="WP_067238231.1">
    <property type="nucleotide sequence ID" value="NZ_KQ948558.1"/>
</dbReference>
<evidence type="ECO:0000313" key="4">
    <source>
        <dbReference type="EMBL" id="KUN35406.1"/>
    </source>
</evidence>
<evidence type="ECO:0000256" key="1">
    <source>
        <dbReference type="ARBA" id="ARBA00022679"/>
    </source>
</evidence>
<keyword evidence="1" id="KW-0808">Transferase</keyword>
<dbReference type="Proteomes" id="UP000053271">
    <property type="component" value="Unassembled WGS sequence"/>
</dbReference>
<accession>A0A101QTD1</accession>
<dbReference type="AlphaFoldDB" id="A0A101QTD1"/>
<dbReference type="InterPro" id="IPR000182">
    <property type="entry name" value="GNAT_dom"/>
</dbReference>
<evidence type="ECO:0000313" key="5">
    <source>
        <dbReference type="Proteomes" id="UP000053271"/>
    </source>
</evidence>
<name>A0A101QTD1_9ACTN</name>
<keyword evidence="5" id="KW-1185">Reference proteome</keyword>
<evidence type="ECO:0000256" key="2">
    <source>
        <dbReference type="ARBA" id="ARBA00023315"/>
    </source>
</evidence>
<dbReference type="STRING" id="68231.AQJ30_25015"/>
<dbReference type="Gene3D" id="3.40.630.30">
    <property type="match status" value="1"/>
</dbReference>
<dbReference type="CDD" id="cd04301">
    <property type="entry name" value="NAT_SF"/>
    <property type="match status" value="1"/>
</dbReference>
<feature type="domain" description="N-acetyltransferase" evidence="3">
    <location>
        <begin position="1"/>
        <end position="85"/>
    </location>
</feature>
<dbReference type="PROSITE" id="PS51186">
    <property type="entry name" value="GNAT"/>
    <property type="match status" value="1"/>
</dbReference>
<organism evidence="4 5">
    <name type="scientific">Streptomyces longwoodensis</name>
    <dbReference type="NCBI Taxonomy" id="68231"/>
    <lineage>
        <taxon>Bacteria</taxon>
        <taxon>Bacillati</taxon>
        <taxon>Actinomycetota</taxon>
        <taxon>Actinomycetes</taxon>
        <taxon>Kitasatosporales</taxon>
        <taxon>Streptomycetaceae</taxon>
        <taxon>Streptomyces</taxon>
    </lineage>
</organism>
<reference evidence="4 5" key="1">
    <citation type="submission" date="2015-10" db="EMBL/GenBank/DDBJ databases">
        <title>Draft genome sequence of Streptomyces longwoodensis DSM 41677, type strain for the species Streptomyces longwoodensis.</title>
        <authorList>
            <person name="Ruckert C."/>
            <person name="Winkler A."/>
            <person name="Kalinowski J."/>
            <person name="Kampfer P."/>
            <person name="Glaeser S."/>
        </authorList>
    </citation>
    <scope>NUCLEOTIDE SEQUENCE [LARGE SCALE GENOMIC DNA]</scope>
    <source>
        <strain evidence="4 5">DSM 41677</strain>
    </source>
</reference>
<dbReference type="InterPro" id="IPR016181">
    <property type="entry name" value="Acyl_CoA_acyltransferase"/>
</dbReference>
<dbReference type="InterPro" id="IPR050680">
    <property type="entry name" value="YpeA/RimI_acetyltransf"/>
</dbReference>
<protein>
    <recommendedName>
        <fullName evidence="3">N-acetyltransferase domain-containing protein</fullName>
    </recommendedName>
</protein>